<dbReference type="InterPro" id="IPR000717">
    <property type="entry name" value="PCI_dom"/>
</dbReference>
<feature type="domain" description="PCI" evidence="2">
    <location>
        <begin position="430"/>
        <end position="612"/>
    </location>
</feature>
<accession>A0A8J5C4V0</accession>
<sequence length="1482" mass="168306">MAFQRVKQSASLPTPPQPDISHENKRAASDQVNWLQPSPQKTKVPSPTHSPRNSPVYYTDSMPRGRSKMVDYSDVYDNGNDGSTRHTHSKVHKRSRSPNQPSTSDLGSSSARPDSRREVQAKTRQLTYFRVEPRQPTENLLVSEDQTTENFSMPQTRFKLVDDSYLYDNGEDASANHPQSRSYKRDRSPNQPSASVLSSSSHQHDSDREIQAKARRLARFGVELSQPTENRVKSKDQSSESKLHHTSLDMDTHKLSEKTGSSSRGDSLLQSEGLESSTAVVGLCPDMCPESERAERERKGDLDSYERLDGERNQTSKYLAVKKVVDSVIYTRTAERDANLIRPMPVLQKTIDYLLSLLNQPYDEDFLNIYNFLWDRMRAIRMDLRMQHIFNDRAIFMLEQMIRLHIIAMHELCEYSKGEGFSQGFDAHLNIEQMNKTSVELFHMYDDHRKKGISVSTEKEFRGYYALLKVDKHPGYKVDPMELTRDLAKMTPEIRRSSEILFARNVARACKMGNYINFFHLARKATYLQACLMHAHFTKIRKKALASLHSSLPNNQGIPIADVIRWLGLEGEDVENLLKHHGFELKEFEETYMVKGGPFLNSEEDFPTKRSQFVLLKKSERVVHDICSSPIIFPVAEKRQTISMELEMFEQRVDASEVDTSKIRSKDTIHDHGDFTALGAITDPRKTLDVQINDEKMVEAEANTFSHNHSVSGSFQSAFVGGIPYAVVPMLCKEAVHRQDTVPMTQTVVSPVKMFANGSQAFHQGDPLLNYKCMPIPDVTSVRNIVPISSIVNKVTSTSQFHQVINREPETKEKLLMPYQTNQAANEKLRLILRKWKQHARKKREIRVKLKLILRKWKQQATKRRERREQKIMLANSAFNSLFLGPPIRQFKTLPSLAGNELNIDFAVRERYRKQEESWSTINVSELVAPILSSRNLNARCLCWKLIVLVQPLHMMGQSNGASSRWLLSKVMGSTNEKSKPVVSVPHLSIWRSWINNQFSACNNCCLTVVREANCDDYNILAKDYLVDGAASIIFHVSESIPWEMQRVWLHNAIACIPSGSNIPLLIVSGDVYDQGISDPSFTIMQKLGLHDADMTRVSLFSVIFICCSLPREKQIGFFQDDKLREGLLWLAKNSPEQPSVNLINTREVVLQYLLSYAEIVGNANASNFGPNHFISVFNAALDKLVEEIARAASLNRNNWPCPEVDLLENLSYERCFVNTFLPSIGWSSPVRIQGLTSAINACKLPEFLNDISWLKQSSHTSLEIHHQKLALEECLESYMSKTCHMLSPEVAAREAGIMVQTSADIELCGSCYYVLPRWSIIFRRIQNWRLMSLKDMACSVAYLSVQNADNLFAVEYPHDITANLSSSSSVSGVQSMHLLTSKPSFDEIVENSCDISLPERPIPPAKPSTSSLTANEPTVSILAPTAHQDDDAEKTNYVARDHKYRLPLAIPLPKLDEHLAKLLQKCSAVQDKIDKKLSVYF</sequence>
<dbReference type="InterPro" id="IPR005062">
    <property type="entry name" value="SAC3/GANP/THP3_conserved"/>
</dbReference>
<evidence type="ECO:0000256" key="1">
    <source>
        <dbReference type="SAM" id="MobiDB-lite"/>
    </source>
</evidence>
<feature type="compositionally biased region" description="Basic and acidic residues" evidence="1">
    <location>
        <begin position="230"/>
        <end position="257"/>
    </location>
</feature>
<dbReference type="PANTHER" id="PTHR12436:SF17">
    <property type="entry name" value="SAC3 FAMILY PROTEIN B"/>
    <property type="match status" value="1"/>
</dbReference>
<dbReference type="GO" id="GO:0006406">
    <property type="term" value="P:mRNA export from nucleus"/>
    <property type="evidence" value="ECO:0007669"/>
    <property type="project" value="TreeGrafter"/>
</dbReference>
<name>A0A8J5C4V0_ZINOF</name>
<dbReference type="Pfam" id="PF03399">
    <property type="entry name" value="SAC3_GANP"/>
    <property type="match status" value="1"/>
</dbReference>
<evidence type="ECO:0000313" key="3">
    <source>
        <dbReference type="EMBL" id="KAG6472768.1"/>
    </source>
</evidence>
<dbReference type="Proteomes" id="UP000734854">
    <property type="component" value="Unassembled WGS sequence"/>
</dbReference>
<feature type="compositionally biased region" description="Basic residues" evidence="1">
    <location>
        <begin position="85"/>
        <end position="96"/>
    </location>
</feature>
<dbReference type="EMBL" id="JACMSC010000020">
    <property type="protein sequence ID" value="KAG6472768.1"/>
    <property type="molecule type" value="Genomic_DNA"/>
</dbReference>
<proteinExistence type="predicted"/>
<feature type="compositionally biased region" description="Polar residues" evidence="1">
    <location>
        <begin position="1"/>
        <end position="12"/>
    </location>
</feature>
<gene>
    <name evidence="3" type="ORF">ZIOFF_070246</name>
</gene>
<comment type="caution">
    <text evidence="3">The sequence shown here is derived from an EMBL/GenBank/DDBJ whole genome shotgun (WGS) entry which is preliminary data.</text>
</comment>
<dbReference type="GO" id="GO:0070390">
    <property type="term" value="C:transcription export complex 2"/>
    <property type="evidence" value="ECO:0007669"/>
    <property type="project" value="TreeGrafter"/>
</dbReference>
<keyword evidence="4" id="KW-1185">Reference proteome</keyword>
<feature type="region of interest" description="Disordered" evidence="1">
    <location>
        <begin position="169"/>
        <end position="274"/>
    </location>
</feature>
<feature type="region of interest" description="Disordered" evidence="1">
    <location>
        <begin position="1"/>
        <end position="132"/>
    </location>
</feature>
<feature type="compositionally biased region" description="Polar residues" evidence="1">
    <location>
        <begin position="30"/>
        <end position="53"/>
    </location>
</feature>
<dbReference type="PROSITE" id="PS50250">
    <property type="entry name" value="PCI"/>
    <property type="match status" value="1"/>
</dbReference>
<reference evidence="3 4" key="1">
    <citation type="submission" date="2020-08" db="EMBL/GenBank/DDBJ databases">
        <title>Plant Genome Project.</title>
        <authorList>
            <person name="Zhang R.-G."/>
        </authorList>
    </citation>
    <scope>NUCLEOTIDE SEQUENCE [LARGE SCALE GENOMIC DNA]</scope>
    <source>
        <tissue evidence="3">Rhizome</tissue>
    </source>
</reference>
<evidence type="ECO:0000259" key="2">
    <source>
        <dbReference type="PROSITE" id="PS50250"/>
    </source>
</evidence>
<evidence type="ECO:0000313" key="4">
    <source>
        <dbReference type="Proteomes" id="UP000734854"/>
    </source>
</evidence>
<dbReference type="Gene3D" id="1.25.40.990">
    <property type="match status" value="1"/>
</dbReference>
<dbReference type="GO" id="GO:0005737">
    <property type="term" value="C:cytoplasm"/>
    <property type="evidence" value="ECO:0007669"/>
    <property type="project" value="TreeGrafter"/>
</dbReference>
<feature type="compositionally biased region" description="Polar residues" evidence="1">
    <location>
        <begin position="258"/>
        <end position="274"/>
    </location>
</feature>
<dbReference type="PANTHER" id="PTHR12436">
    <property type="entry name" value="80 KDA MCM3-ASSOCIATED PROTEIN"/>
    <property type="match status" value="1"/>
</dbReference>
<dbReference type="FunFam" id="1.25.40.990:FF:000004">
    <property type="entry name" value="Putative peptidase C48 domain family protein"/>
    <property type="match status" value="1"/>
</dbReference>
<feature type="compositionally biased region" description="Basic and acidic residues" evidence="1">
    <location>
        <begin position="202"/>
        <end position="212"/>
    </location>
</feature>
<feature type="compositionally biased region" description="Low complexity" evidence="1">
    <location>
        <begin position="189"/>
        <end position="201"/>
    </location>
</feature>
<feature type="compositionally biased region" description="Polar residues" evidence="1">
    <location>
        <begin position="97"/>
        <end position="112"/>
    </location>
</feature>
<protein>
    <recommendedName>
        <fullName evidence="2">PCI domain-containing protein</fullName>
    </recommendedName>
</protein>
<dbReference type="InterPro" id="IPR045107">
    <property type="entry name" value="SAC3/GANP/THP3"/>
</dbReference>
<organism evidence="3 4">
    <name type="scientific">Zingiber officinale</name>
    <name type="common">Ginger</name>
    <name type="synonym">Amomum zingiber</name>
    <dbReference type="NCBI Taxonomy" id="94328"/>
    <lineage>
        <taxon>Eukaryota</taxon>
        <taxon>Viridiplantae</taxon>
        <taxon>Streptophyta</taxon>
        <taxon>Embryophyta</taxon>
        <taxon>Tracheophyta</taxon>
        <taxon>Spermatophyta</taxon>
        <taxon>Magnoliopsida</taxon>
        <taxon>Liliopsida</taxon>
        <taxon>Zingiberales</taxon>
        <taxon>Zingiberaceae</taxon>
        <taxon>Zingiber</taxon>
    </lineage>
</organism>